<dbReference type="AlphaFoldDB" id="A0A345HWR0"/>
<reference evidence="3" key="1">
    <citation type="submission" date="2018-07" db="EMBL/GenBank/DDBJ databases">
        <authorList>
            <person name="Zhao J."/>
        </authorList>
    </citation>
    <scope>NUCLEOTIDE SEQUENCE [LARGE SCALE GENOMIC DNA]</scope>
    <source>
        <strain evidence="3">GSSD-12</strain>
    </source>
</reference>
<dbReference type="KEGG" id="spad:DVK44_29475"/>
<dbReference type="RefSeq" id="WP_114663675.1">
    <property type="nucleotide sequence ID" value="NZ_CP031194.1"/>
</dbReference>
<dbReference type="OrthoDB" id="10018902at2"/>
<evidence type="ECO:0000313" key="2">
    <source>
        <dbReference type="EMBL" id="AXG81134.1"/>
    </source>
</evidence>
<dbReference type="Proteomes" id="UP000253868">
    <property type="component" value="Chromosome"/>
</dbReference>
<accession>A0A345HWR0</accession>
<organism evidence="2 3">
    <name type="scientific">Streptomyces paludis</name>
    <dbReference type="NCBI Taxonomy" id="2282738"/>
    <lineage>
        <taxon>Bacteria</taxon>
        <taxon>Bacillati</taxon>
        <taxon>Actinomycetota</taxon>
        <taxon>Actinomycetes</taxon>
        <taxon>Kitasatosporales</taxon>
        <taxon>Streptomycetaceae</taxon>
        <taxon>Streptomyces</taxon>
    </lineage>
</organism>
<gene>
    <name evidence="2" type="ORF">DVK44_29475</name>
</gene>
<evidence type="ECO:0000256" key="1">
    <source>
        <dbReference type="SAM" id="MobiDB-lite"/>
    </source>
</evidence>
<evidence type="ECO:0000313" key="3">
    <source>
        <dbReference type="Proteomes" id="UP000253868"/>
    </source>
</evidence>
<sequence length="120" mass="12396">MTMLAHHAFIPSAPEEPPLTPEEEEEAPEGAEPCGRPTSLAGPCSAGDWCCKGPVTAASPQPVRRPPYAVAYAVDGALYEVAVPGDAIVTAVDGALTIKHASGHVAGITGVYPIEYKTED</sequence>
<keyword evidence="3" id="KW-1185">Reference proteome</keyword>
<feature type="region of interest" description="Disordered" evidence="1">
    <location>
        <begin position="1"/>
        <end position="39"/>
    </location>
</feature>
<proteinExistence type="predicted"/>
<protein>
    <submittedName>
        <fullName evidence="2">Uncharacterized protein</fullName>
    </submittedName>
</protein>
<dbReference type="EMBL" id="CP031194">
    <property type="protein sequence ID" value="AXG81134.1"/>
    <property type="molecule type" value="Genomic_DNA"/>
</dbReference>
<name>A0A345HWR0_9ACTN</name>